<feature type="transmembrane region" description="Helical" evidence="1">
    <location>
        <begin position="99"/>
        <end position="119"/>
    </location>
</feature>
<protein>
    <submittedName>
        <fullName evidence="3">Uncharacterized protein</fullName>
    </submittedName>
</protein>
<evidence type="ECO:0000313" key="5">
    <source>
        <dbReference type="Proteomes" id="UP000467387"/>
    </source>
</evidence>
<reference evidence="4 5" key="1">
    <citation type="journal article" date="2019" name="Nat. Med.">
        <title>A library of human gut bacterial isolates paired with longitudinal multiomics data enables mechanistic microbiome research.</title>
        <authorList>
            <person name="Poyet M."/>
            <person name="Groussin M."/>
            <person name="Gibbons S.M."/>
            <person name="Avila-Pacheco J."/>
            <person name="Jiang X."/>
            <person name="Kearney S.M."/>
            <person name="Perrotta A.R."/>
            <person name="Berdy B."/>
            <person name="Zhao S."/>
            <person name="Lieberman T.D."/>
            <person name="Swanson P.K."/>
            <person name="Smith M."/>
            <person name="Roesemann S."/>
            <person name="Alexander J.E."/>
            <person name="Rich S.A."/>
            <person name="Livny J."/>
            <person name="Vlamakis H."/>
            <person name="Clish C."/>
            <person name="Bullock K."/>
            <person name="Deik A."/>
            <person name="Scott J."/>
            <person name="Pierce K.A."/>
            <person name="Xavier R.J."/>
            <person name="Alm E.J."/>
        </authorList>
    </citation>
    <scope>NUCLEOTIDE SEQUENCE [LARGE SCALE GENOMIC DNA]</scope>
    <source>
        <strain evidence="3 4">BIOML-A201</strain>
        <strain evidence="2 5">BIOML-A210</strain>
    </source>
</reference>
<proteinExistence type="predicted"/>
<sequence length="126" mass="13677">MVISVCTPPQIADSTKSKLVDDPLGMSPSSYDLSPLYSALTSNASKALRFVTSYTTLRGRDCSNPQTGTAAAFACAMVFLAIPAGVAWLLRFFSDDHPILFWIVMALVLFLEFNFMVSLESKGTVL</sequence>
<gene>
    <name evidence="3" type="ORF">GBI83_08520</name>
    <name evidence="2" type="ORF">GBI87_08620</name>
</gene>
<organism evidence="3 4">
    <name type="scientific">Bifidobacterium longum</name>
    <dbReference type="NCBI Taxonomy" id="216816"/>
    <lineage>
        <taxon>Bacteria</taxon>
        <taxon>Bacillati</taxon>
        <taxon>Actinomycetota</taxon>
        <taxon>Actinomycetes</taxon>
        <taxon>Bifidobacteriales</taxon>
        <taxon>Bifidobacteriaceae</taxon>
        <taxon>Bifidobacterium</taxon>
    </lineage>
</organism>
<dbReference type="RefSeq" id="WP_080826468.1">
    <property type="nucleotide sequence ID" value="NZ_CP043002.1"/>
</dbReference>
<accession>A0A1V8REI1</accession>
<keyword evidence="1" id="KW-0472">Membrane</keyword>
<evidence type="ECO:0000313" key="4">
    <source>
        <dbReference type="Proteomes" id="UP000432196"/>
    </source>
</evidence>
<keyword evidence="1" id="KW-0812">Transmembrane</keyword>
<feature type="transmembrane region" description="Helical" evidence="1">
    <location>
        <begin position="70"/>
        <end position="93"/>
    </location>
</feature>
<evidence type="ECO:0000256" key="1">
    <source>
        <dbReference type="SAM" id="Phobius"/>
    </source>
</evidence>
<evidence type="ECO:0000313" key="3">
    <source>
        <dbReference type="EMBL" id="KAB7071874.1"/>
    </source>
</evidence>
<comment type="caution">
    <text evidence="3">The sequence shown here is derived from an EMBL/GenBank/DDBJ whole genome shotgun (WGS) entry which is preliminary data.</text>
</comment>
<dbReference type="EMBL" id="WDWU01000012">
    <property type="protein sequence ID" value="KAB7056515.1"/>
    <property type="molecule type" value="Genomic_DNA"/>
</dbReference>
<dbReference type="AlphaFoldDB" id="A0A1V8REI1"/>
<keyword evidence="1" id="KW-1133">Transmembrane helix</keyword>
<dbReference type="Proteomes" id="UP000432196">
    <property type="component" value="Unassembled WGS sequence"/>
</dbReference>
<evidence type="ECO:0000313" key="2">
    <source>
        <dbReference type="EMBL" id="KAB7056515.1"/>
    </source>
</evidence>
<dbReference type="Proteomes" id="UP000467387">
    <property type="component" value="Unassembled WGS sequence"/>
</dbReference>
<name>A0A1V8REI1_BIFLN</name>
<dbReference type="EMBL" id="WDWL01000011">
    <property type="protein sequence ID" value="KAB7071874.1"/>
    <property type="molecule type" value="Genomic_DNA"/>
</dbReference>